<sequence>MHYRVTIRKEGGPDETRDLEAETRFAVYEQIQREGGTVIELNESHIKRPAPRWVKTVLRRRVKREEIAHTVKNLATMLKAGLSLSRALSVIERESDNKALEQIAASLSAEVAKGSAFHESLSKYPRVFPQILISMVKVGEESGSLADSLTIVGLQMERSEELASKIKGAFIYPVIVLVAIVIVSILMLLYVVPTLAKTFTELHVQLPLATRIFVGVSDFLVYNILVVFVALLAIAVGAIAFIRSKRGHAFLVWSALSLPVIGELVRETYAARTARTLSSLLSAGVPVLEAIAITKDVVRADSFARVLGEAAVLVKKGDPLSKAFAEHTKLYPILMSEMLAVGEETGQVASMLKEVAEFYESNVTQKTKDLSTIIEPVLMLLIGTVVGIFAVSMISPIYSLSSSI</sequence>
<reference evidence="11" key="1">
    <citation type="submission" date="2017-09" db="EMBL/GenBank/DDBJ databases">
        <title>Depth-based differentiation of microbial function through sediment-hosted aquifers and enrichment of novel symbionts in the deep terrestrial subsurface.</title>
        <authorList>
            <person name="Probst A.J."/>
            <person name="Ladd B."/>
            <person name="Jarett J.K."/>
            <person name="Geller-Mcgrath D.E."/>
            <person name="Sieber C.M.K."/>
            <person name="Emerson J.B."/>
            <person name="Anantharaman K."/>
            <person name="Thomas B.C."/>
            <person name="Malmstrom R."/>
            <person name="Stieglmeier M."/>
            <person name="Klingl A."/>
            <person name="Woyke T."/>
            <person name="Ryan C.M."/>
            <person name="Banfield J.F."/>
        </authorList>
    </citation>
    <scope>NUCLEOTIDE SEQUENCE [LARGE SCALE GENOMIC DNA]</scope>
</reference>
<dbReference type="Proteomes" id="UP000230179">
    <property type="component" value="Unassembled WGS sequence"/>
</dbReference>
<evidence type="ECO:0000256" key="5">
    <source>
        <dbReference type="ARBA" id="ARBA00022692"/>
    </source>
</evidence>
<comment type="caution">
    <text evidence="10">The sequence shown here is derived from an EMBL/GenBank/DDBJ whole genome shotgun (WGS) entry which is preliminary data.</text>
</comment>
<evidence type="ECO:0000313" key="11">
    <source>
        <dbReference type="Proteomes" id="UP000230179"/>
    </source>
</evidence>
<name>A0A2H0U912_9BACT</name>
<evidence type="ECO:0000313" key="10">
    <source>
        <dbReference type="EMBL" id="PIR82887.1"/>
    </source>
</evidence>
<dbReference type="Pfam" id="PF00482">
    <property type="entry name" value="T2SSF"/>
    <property type="match status" value="2"/>
</dbReference>
<evidence type="ECO:0000256" key="8">
    <source>
        <dbReference type="SAM" id="Phobius"/>
    </source>
</evidence>
<dbReference type="AlphaFoldDB" id="A0A2H0U912"/>
<evidence type="ECO:0000256" key="3">
    <source>
        <dbReference type="ARBA" id="ARBA00022475"/>
    </source>
</evidence>
<dbReference type="PRINTS" id="PR00812">
    <property type="entry name" value="BCTERIALGSPF"/>
</dbReference>
<feature type="domain" description="Type II secretion system protein GspF" evidence="9">
    <location>
        <begin position="72"/>
        <end position="193"/>
    </location>
</feature>
<dbReference type="PANTHER" id="PTHR30012:SF0">
    <property type="entry name" value="TYPE II SECRETION SYSTEM PROTEIN F-RELATED"/>
    <property type="match status" value="1"/>
</dbReference>
<proteinExistence type="inferred from homology"/>
<feature type="transmembrane region" description="Helical" evidence="8">
    <location>
        <begin position="220"/>
        <end position="242"/>
    </location>
</feature>
<keyword evidence="6 8" id="KW-1133">Transmembrane helix</keyword>
<keyword evidence="3" id="KW-1003">Cell membrane</keyword>
<dbReference type="EMBL" id="PFBL01000026">
    <property type="protein sequence ID" value="PIR82887.1"/>
    <property type="molecule type" value="Genomic_DNA"/>
</dbReference>
<keyword evidence="7 8" id="KW-0472">Membrane</keyword>
<feature type="domain" description="Type II secretion system protein GspF" evidence="9">
    <location>
        <begin position="274"/>
        <end position="396"/>
    </location>
</feature>
<dbReference type="InterPro" id="IPR042094">
    <property type="entry name" value="T2SS_GspF_sf"/>
</dbReference>
<dbReference type="Gene3D" id="1.20.81.30">
    <property type="entry name" value="Type II secretion system (T2SS), domain F"/>
    <property type="match status" value="2"/>
</dbReference>
<feature type="transmembrane region" description="Helical" evidence="8">
    <location>
        <begin position="169"/>
        <end position="192"/>
    </location>
</feature>
<accession>A0A2H0U912</accession>
<organism evidence="10 11">
    <name type="scientific">Candidatus Kaiserbacteria bacterium CG10_big_fil_rev_8_21_14_0_10_56_12</name>
    <dbReference type="NCBI Taxonomy" id="1974611"/>
    <lineage>
        <taxon>Bacteria</taxon>
        <taxon>Candidatus Kaiseribacteriota</taxon>
    </lineage>
</organism>
<evidence type="ECO:0000256" key="2">
    <source>
        <dbReference type="ARBA" id="ARBA00005745"/>
    </source>
</evidence>
<dbReference type="PANTHER" id="PTHR30012">
    <property type="entry name" value="GENERAL SECRETION PATHWAY PROTEIN"/>
    <property type="match status" value="1"/>
</dbReference>
<evidence type="ECO:0000259" key="9">
    <source>
        <dbReference type="Pfam" id="PF00482"/>
    </source>
</evidence>
<keyword evidence="4" id="KW-0997">Cell inner membrane</keyword>
<dbReference type="FunFam" id="1.20.81.30:FF:000001">
    <property type="entry name" value="Type II secretion system protein F"/>
    <property type="match status" value="2"/>
</dbReference>
<dbReference type="InterPro" id="IPR003004">
    <property type="entry name" value="GspF/PilC"/>
</dbReference>
<evidence type="ECO:0000256" key="1">
    <source>
        <dbReference type="ARBA" id="ARBA00004429"/>
    </source>
</evidence>
<dbReference type="GO" id="GO:0005886">
    <property type="term" value="C:plasma membrane"/>
    <property type="evidence" value="ECO:0007669"/>
    <property type="project" value="UniProtKB-SubCell"/>
</dbReference>
<evidence type="ECO:0000256" key="4">
    <source>
        <dbReference type="ARBA" id="ARBA00022519"/>
    </source>
</evidence>
<gene>
    <name evidence="10" type="ORF">COU19_03495</name>
</gene>
<protein>
    <recommendedName>
        <fullName evidence="9">Type II secretion system protein GspF domain-containing protein</fullName>
    </recommendedName>
</protein>
<feature type="transmembrane region" description="Helical" evidence="8">
    <location>
        <begin position="377"/>
        <end position="398"/>
    </location>
</feature>
<dbReference type="InterPro" id="IPR018076">
    <property type="entry name" value="T2SS_GspF_dom"/>
</dbReference>
<evidence type="ECO:0000256" key="7">
    <source>
        <dbReference type="ARBA" id="ARBA00023136"/>
    </source>
</evidence>
<comment type="subcellular location">
    <subcellularLocation>
        <location evidence="1">Cell inner membrane</location>
        <topology evidence="1">Multi-pass membrane protein</topology>
    </subcellularLocation>
</comment>
<evidence type="ECO:0000256" key="6">
    <source>
        <dbReference type="ARBA" id="ARBA00022989"/>
    </source>
</evidence>
<comment type="similarity">
    <text evidence="2">Belongs to the GSP F family.</text>
</comment>
<keyword evidence="5 8" id="KW-0812">Transmembrane</keyword>